<sequence>MPRAKKYHTPEEKAAAKREKSSRYYTKNRDLINEKARLRYRRTHPTPTSVPGVVVAKVTSVCNADKFDRAGYWQDRMKAIPERLKRLTVIHYAEFLDSTCSNIVQGLVDPFKAKIHIEDVLTQATKLSKSASKYSKEILATAGAVRYKESEWIVKDLSQFESSLEEMLIWLRYLAMSHPAKRPFEESDPPGIIPPKMVKSRRSTVRPHRGAKGPRTAAVFTLKDSAKSGRAGQRRVNYRLEDRPTEDDSSSKGGCEDLEAPDASSGTFENGDGLAGEGSQRKKRSEKRRVRNYENMAKVLEWIPFRQTFLDELLRHDGHGDFLGNDRCSKCDDESQLFKCRDCWDGAQLCCRGCTLAAHSSLPFHHIEYWEDTHFEKTCLQALGLRIQLGHGGGACPNPIVGPKDFNIFDTSGVHPVNIDFCGCSAQSDNSNKSVQLLRSSLFPATLSRPQTAFTFNFLDTFHQLTLQAKTTVYDYYNTIIRRSDPLELKSIPSRCNDFHRAFRFWRVLVMFKRLGRGNDPTGVTGTQSGELTIECPACPHPEKNLPSDWAAAGALLYLYTLFLAVDANFKLKGKARKIKDVELISGLAAFVEEGGYQQFLLQHVNEPEINTCHSEHDAIVRAAVRCTPGYDVTGAGLVICSRHGLVQPNGAGDLQKGEKYANMDYIILSALVSVAVLHVVITYDIACQWSKNLMKRNEKLPKEIQLNTSTVSISSAVPSWHINGHGSDCQINYALAYREGAARTCGDEIESTWSQTNVLGASVREMASGGRHESLNDHWNGANFRKKVQLRTLLAKKLREATKMRAEHQEAFDNLSETFDSAHKTKWLQDVLNWEANPSKYDNPYADVKLEATLQDVRLQLNKEDAEEAGRGTVSAHQTSVSHFLMTGLDLEEQQRSLIEHLKGNKLTTSKQKADLEEKRTGLQRRINQFRPVQLAYTPCVASLLPVLDATDPGETVTPEKIPLHLPSSLSQVFRDSIPDLVGKEQRLREAQCDDALSEIRRQRRILTGLVQFKKLNLSGQGNKPNTRVRSLYNRIQSKITRAHLRYQVAREALCILAPNGAWCQRLQMLKTEDIRGPGKDSGTSNGRYIMSWIWLVQRAQTEGVEALEGDELDESLRVEWLKSRARLRRWEEEYLLVQEEMRRTIAYLDWEASLWSTRASAAPFKGPDVAHGIAAYAAKRASLSRALRTKFSDSWVPLLTRLKLQPQWITETSMIQSSNSRTDGHNSRVESSQSRMDMHMGGQELEFEEAEEDDDALLLDGWYDDDPGDDEDEDGDFSNDFELDDQ</sequence>
<proteinExistence type="predicted"/>
<evidence type="ECO:0000256" key="1">
    <source>
        <dbReference type="SAM" id="MobiDB-lite"/>
    </source>
</evidence>
<feature type="transmembrane region" description="Helical" evidence="2">
    <location>
        <begin position="666"/>
        <end position="687"/>
    </location>
</feature>
<dbReference type="PANTHER" id="PTHR33104:SF2">
    <property type="entry name" value="CXC3 LIKE CYSTEINE CLUSTER DOMAIN-CONTAINING PROTEIN"/>
    <property type="match status" value="1"/>
</dbReference>
<dbReference type="InterPro" id="IPR040521">
    <property type="entry name" value="KDZ"/>
</dbReference>
<keyword evidence="2" id="KW-0812">Transmembrane</keyword>
<feature type="transmembrane region" description="Helical" evidence="2">
    <location>
        <begin position="550"/>
        <end position="570"/>
    </location>
</feature>
<dbReference type="Pfam" id="PF18803">
    <property type="entry name" value="CxC2"/>
    <property type="match status" value="1"/>
</dbReference>
<dbReference type="Pfam" id="PF18758">
    <property type="entry name" value="KDZ"/>
    <property type="match status" value="1"/>
</dbReference>
<feature type="region of interest" description="Disordered" evidence="1">
    <location>
        <begin position="1215"/>
        <end position="1288"/>
    </location>
</feature>
<gene>
    <name evidence="4" type="ORF">DFP72DRAFT_1180728</name>
</gene>
<dbReference type="PANTHER" id="PTHR33104">
    <property type="entry name" value="SI:DKEY-29D5.2"/>
    <property type="match status" value="1"/>
</dbReference>
<reference evidence="4 5" key="1">
    <citation type="submission" date="2020-07" db="EMBL/GenBank/DDBJ databases">
        <title>Comparative genomics of pyrophilous fungi reveals a link between fire events and developmental genes.</title>
        <authorList>
            <consortium name="DOE Joint Genome Institute"/>
            <person name="Steindorff A.S."/>
            <person name="Carver A."/>
            <person name="Calhoun S."/>
            <person name="Stillman K."/>
            <person name="Liu H."/>
            <person name="Lipzen A."/>
            <person name="Pangilinan J."/>
            <person name="Labutti K."/>
            <person name="Bruns T.D."/>
            <person name="Grigoriev I.V."/>
        </authorList>
    </citation>
    <scope>NUCLEOTIDE SEQUENCE [LARGE SCALE GENOMIC DNA]</scope>
    <source>
        <strain evidence="4 5">CBS 144469</strain>
    </source>
</reference>
<accession>A0A8H6H8W1</accession>
<evidence type="ECO:0000313" key="4">
    <source>
        <dbReference type="EMBL" id="KAF6741391.1"/>
    </source>
</evidence>
<feature type="compositionally biased region" description="Basic and acidic residues" evidence="1">
    <location>
        <begin position="8"/>
        <end position="21"/>
    </location>
</feature>
<evidence type="ECO:0000259" key="3">
    <source>
        <dbReference type="Pfam" id="PF18803"/>
    </source>
</evidence>
<dbReference type="EMBL" id="JACGCI010000252">
    <property type="protein sequence ID" value="KAF6741391.1"/>
    <property type="molecule type" value="Genomic_DNA"/>
</dbReference>
<evidence type="ECO:0000313" key="5">
    <source>
        <dbReference type="Proteomes" id="UP000521943"/>
    </source>
</evidence>
<name>A0A8H6H8W1_9AGAR</name>
<evidence type="ECO:0000256" key="2">
    <source>
        <dbReference type="SAM" id="Phobius"/>
    </source>
</evidence>
<keyword evidence="2" id="KW-0472">Membrane</keyword>
<organism evidence="4 5">
    <name type="scientific">Ephemerocybe angulata</name>
    <dbReference type="NCBI Taxonomy" id="980116"/>
    <lineage>
        <taxon>Eukaryota</taxon>
        <taxon>Fungi</taxon>
        <taxon>Dikarya</taxon>
        <taxon>Basidiomycota</taxon>
        <taxon>Agaricomycotina</taxon>
        <taxon>Agaricomycetes</taxon>
        <taxon>Agaricomycetidae</taxon>
        <taxon>Agaricales</taxon>
        <taxon>Agaricineae</taxon>
        <taxon>Psathyrellaceae</taxon>
        <taxon>Ephemerocybe</taxon>
    </lineage>
</organism>
<feature type="region of interest" description="Disordered" evidence="1">
    <location>
        <begin position="182"/>
        <end position="289"/>
    </location>
</feature>
<dbReference type="Proteomes" id="UP000521943">
    <property type="component" value="Unassembled WGS sequence"/>
</dbReference>
<feature type="region of interest" description="Disordered" evidence="1">
    <location>
        <begin position="1"/>
        <end position="21"/>
    </location>
</feature>
<feature type="domain" description="CxC2-like cysteine cluster KDZ transposase-associated" evidence="3">
    <location>
        <begin position="380"/>
        <end position="486"/>
    </location>
</feature>
<keyword evidence="2" id="KW-1133">Transmembrane helix</keyword>
<comment type="caution">
    <text evidence="4">The sequence shown here is derived from an EMBL/GenBank/DDBJ whole genome shotgun (WGS) entry which is preliminary data.</text>
</comment>
<dbReference type="InterPro" id="IPR041457">
    <property type="entry name" value="CxC2_KDZ-assoc"/>
</dbReference>
<dbReference type="OrthoDB" id="2804062at2759"/>
<protein>
    <recommendedName>
        <fullName evidence="3">CxC2-like cysteine cluster KDZ transposase-associated domain-containing protein</fullName>
    </recommendedName>
</protein>
<keyword evidence="5" id="KW-1185">Reference proteome</keyword>
<feature type="compositionally biased region" description="Acidic residues" evidence="1">
    <location>
        <begin position="1247"/>
        <end position="1288"/>
    </location>
</feature>
<feature type="compositionally biased region" description="Basic residues" evidence="1">
    <location>
        <begin position="198"/>
        <end position="212"/>
    </location>
</feature>